<gene>
    <name evidence="2" type="primary">PPM2</name>
    <name evidence="2" type="ORF">SEUCBS140593_003212</name>
</gene>
<dbReference type="InterPro" id="IPR003347">
    <property type="entry name" value="JmjC_dom"/>
</dbReference>
<evidence type="ECO:0000259" key="1">
    <source>
        <dbReference type="PROSITE" id="PS51184"/>
    </source>
</evidence>
<dbReference type="SUPFAM" id="SSF51197">
    <property type="entry name" value="Clavaminate synthase-like"/>
    <property type="match status" value="1"/>
</dbReference>
<feature type="domain" description="JmjC" evidence="1">
    <location>
        <begin position="56"/>
        <end position="210"/>
    </location>
</feature>
<dbReference type="Pfam" id="PF13621">
    <property type="entry name" value="Cupin_8"/>
    <property type="match status" value="1"/>
</dbReference>
<dbReference type="Proteomes" id="UP001642482">
    <property type="component" value="Unassembled WGS sequence"/>
</dbReference>
<reference evidence="2 3" key="1">
    <citation type="submission" date="2024-01" db="EMBL/GenBank/DDBJ databases">
        <authorList>
            <person name="Allen C."/>
            <person name="Tagirdzhanova G."/>
        </authorList>
    </citation>
    <scope>NUCLEOTIDE SEQUENCE [LARGE SCALE GENOMIC DNA]</scope>
</reference>
<keyword evidence="3" id="KW-1185">Reference proteome</keyword>
<keyword evidence="2" id="KW-0489">Methyltransferase</keyword>
<proteinExistence type="predicted"/>
<dbReference type="PROSITE" id="PS51184">
    <property type="entry name" value="JMJC"/>
    <property type="match status" value="1"/>
</dbReference>
<dbReference type="PANTHER" id="PTHR12461">
    <property type="entry name" value="HYPOXIA-INDUCIBLE FACTOR 1 ALPHA INHIBITOR-RELATED"/>
    <property type="match status" value="1"/>
</dbReference>
<evidence type="ECO:0000313" key="3">
    <source>
        <dbReference type="Proteomes" id="UP001642482"/>
    </source>
</evidence>
<dbReference type="GO" id="GO:0008168">
    <property type="term" value="F:methyltransferase activity"/>
    <property type="evidence" value="ECO:0007669"/>
    <property type="project" value="UniProtKB-KW"/>
</dbReference>
<dbReference type="InterPro" id="IPR041667">
    <property type="entry name" value="Cupin_8"/>
</dbReference>
<keyword evidence="2" id="KW-0808">Transferase</keyword>
<dbReference type="GO" id="GO:0032259">
    <property type="term" value="P:methylation"/>
    <property type="evidence" value="ECO:0007669"/>
    <property type="project" value="UniProtKB-KW"/>
</dbReference>
<organism evidence="2 3">
    <name type="scientific">Sporothrix eucalyptigena</name>
    <dbReference type="NCBI Taxonomy" id="1812306"/>
    <lineage>
        <taxon>Eukaryota</taxon>
        <taxon>Fungi</taxon>
        <taxon>Dikarya</taxon>
        <taxon>Ascomycota</taxon>
        <taxon>Pezizomycotina</taxon>
        <taxon>Sordariomycetes</taxon>
        <taxon>Sordariomycetidae</taxon>
        <taxon>Ophiostomatales</taxon>
        <taxon>Ophiostomataceae</taxon>
        <taxon>Sporothrix</taxon>
    </lineage>
</organism>
<comment type="caution">
    <text evidence="2">The sequence shown here is derived from an EMBL/GenBank/DDBJ whole genome shotgun (WGS) entry which is preliminary data.</text>
</comment>
<dbReference type="EMBL" id="CAWUHD010000024">
    <property type="protein sequence ID" value="CAK7217454.1"/>
    <property type="molecule type" value="Genomic_DNA"/>
</dbReference>
<dbReference type="PANTHER" id="PTHR12461:SF104">
    <property type="entry name" value="TRNA WYBUTOSINE-SYNTHESIZING PROTEIN 5"/>
    <property type="match status" value="1"/>
</dbReference>
<accession>A0ABP0BDW1</accession>
<sequence length="254" mass="28868">MFKFINWEVVVHESTGQAMDFLAKNFRYNTQTFQEFARDVDDGKRLYLRALSLDKPSDAPANLDTDFPMISKDFVLPPQMEFVKERLFSSVLRISGPVNMWLHYDVLANIYCQVKGTKRFYLFPPSDVTQLGFAPGASSSSIDVFSSLASSSLSHCHPYETELRPGDVLFLPQLWLHTATPVSSSSVAVNVFFRDLDKGYSSGRDVYGNRDLAAYEKARQDISRISKSFKDLPRDTRQFYLGRIADELLQVASE</sequence>
<protein>
    <submittedName>
        <fullName evidence="2">tRNA methyltransferase ppm2</fullName>
    </submittedName>
</protein>
<evidence type="ECO:0000313" key="2">
    <source>
        <dbReference type="EMBL" id="CAK7217454.1"/>
    </source>
</evidence>
<dbReference type="Gene3D" id="6.10.140.1470">
    <property type="match status" value="1"/>
</dbReference>
<dbReference type="Gene3D" id="2.60.120.650">
    <property type="entry name" value="Cupin"/>
    <property type="match status" value="1"/>
</dbReference>
<name>A0ABP0BDW1_9PEZI</name>
<dbReference type="SMART" id="SM00558">
    <property type="entry name" value="JmjC"/>
    <property type="match status" value="1"/>
</dbReference>